<dbReference type="HOGENOM" id="CLU_046006_6_1_1"/>
<dbReference type="PROSITE" id="PS51819">
    <property type="entry name" value="VOC"/>
    <property type="match status" value="1"/>
</dbReference>
<evidence type="ECO:0000259" key="1">
    <source>
        <dbReference type="PROSITE" id="PS51819"/>
    </source>
</evidence>
<reference evidence="2 3" key="1">
    <citation type="submission" date="2014-04" db="EMBL/GenBank/DDBJ databases">
        <authorList>
            <consortium name="DOE Joint Genome Institute"/>
            <person name="Kuo A."/>
            <person name="Martino E."/>
            <person name="Perotto S."/>
            <person name="Kohler A."/>
            <person name="Nagy L.G."/>
            <person name="Floudas D."/>
            <person name="Copeland A."/>
            <person name="Barry K.W."/>
            <person name="Cichocki N."/>
            <person name="Veneault-Fourrey C."/>
            <person name="LaButti K."/>
            <person name="Lindquist E.A."/>
            <person name="Lipzen A."/>
            <person name="Lundell T."/>
            <person name="Morin E."/>
            <person name="Murat C."/>
            <person name="Sun H."/>
            <person name="Tunlid A."/>
            <person name="Henrissat B."/>
            <person name="Grigoriev I.V."/>
            <person name="Hibbett D.S."/>
            <person name="Martin F."/>
            <person name="Nordberg H.P."/>
            <person name="Cantor M.N."/>
            <person name="Hua S.X."/>
        </authorList>
    </citation>
    <scope>NUCLEOTIDE SEQUENCE [LARGE SCALE GENOMIC DNA]</scope>
    <source>
        <strain evidence="2 3">Zn</strain>
    </source>
</reference>
<dbReference type="EMBL" id="KN832880">
    <property type="protein sequence ID" value="KIM98657.1"/>
    <property type="molecule type" value="Genomic_DNA"/>
</dbReference>
<sequence length="146" mass="16505">METPAEYYRTNPERCGILGHVSFGVRSYERSKIFYTSLLESFGIKLVYDNPERKVLGYGLDADHEILNIFQQEDAHPPGAGTHLAFNAPSRRCVRDFWEAGTKNGGLSDGGPGIREHYGPRYYAAFLFDPDGHKLEAVFQGEETWD</sequence>
<dbReference type="STRING" id="913774.A0A0C3D9R5"/>
<feature type="domain" description="VOC" evidence="1">
    <location>
        <begin position="17"/>
        <end position="140"/>
    </location>
</feature>
<gene>
    <name evidence="2" type="ORF">OIDMADRAFT_181938</name>
</gene>
<dbReference type="CDD" id="cd07262">
    <property type="entry name" value="VOC_like"/>
    <property type="match status" value="1"/>
</dbReference>
<name>A0A0C3D9R5_OIDMZ</name>
<dbReference type="Proteomes" id="UP000054321">
    <property type="component" value="Unassembled WGS sequence"/>
</dbReference>
<reference evidence="3" key="2">
    <citation type="submission" date="2015-01" db="EMBL/GenBank/DDBJ databases">
        <title>Evolutionary Origins and Diversification of the Mycorrhizal Mutualists.</title>
        <authorList>
            <consortium name="DOE Joint Genome Institute"/>
            <consortium name="Mycorrhizal Genomics Consortium"/>
            <person name="Kohler A."/>
            <person name="Kuo A."/>
            <person name="Nagy L.G."/>
            <person name="Floudas D."/>
            <person name="Copeland A."/>
            <person name="Barry K.W."/>
            <person name="Cichocki N."/>
            <person name="Veneault-Fourrey C."/>
            <person name="LaButti K."/>
            <person name="Lindquist E.A."/>
            <person name="Lipzen A."/>
            <person name="Lundell T."/>
            <person name="Morin E."/>
            <person name="Murat C."/>
            <person name="Riley R."/>
            <person name="Ohm R."/>
            <person name="Sun H."/>
            <person name="Tunlid A."/>
            <person name="Henrissat B."/>
            <person name="Grigoriev I.V."/>
            <person name="Hibbett D.S."/>
            <person name="Martin F."/>
        </authorList>
    </citation>
    <scope>NUCLEOTIDE SEQUENCE [LARGE SCALE GENOMIC DNA]</scope>
    <source>
        <strain evidence="3">Zn</strain>
    </source>
</reference>
<dbReference type="AlphaFoldDB" id="A0A0C3D9R5"/>
<dbReference type="Gene3D" id="3.10.180.10">
    <property type="entry name" value="2,3-Dihydroxybiphenyl 1,2-Dioxygenase, domain 1"/>
    <property type="match status" value="1"/>
</dbReference>
<evidence type="ECO:0000313" key="3">
    <source>
        <dbReference type="Proteomes" id="UP000054321"/>
    </source>
</evidence>
<protein>
    <recommendedName>
        <fullName evidence="1">VOC domain-containing protein</fullName>
    </recommendedName>
</protein>
<dbReference type="OrthoDB" id="10249419at2759"/>
<evidence type="ECO:0000313" key="2">
    <source>
        <dbReference type="EMBL" id="KIM98657.1"/>
    </source>
</evidence>
<proteinExistence type="predicted"/>
<dbReference type="PANTHER" id="PTHR35006">
    <property type="entry name" value="GLYOXALASE FAMILY PROTEIN (AFU_ORTHOLOGUE AFUA_5G14830)"/>
    <property type="match status" value="1"/>
</dbReference>
<dbReference type="InterPro" id="IPR029068">
    <property type="entry name" value="Glyas_Bleomycin-R_OHBP_Dase"/>
</dbReference>
<accession>A0A0C3D9R5</accession>
<organism evidence="2 3">
    <name type="scientific">Oidiodendron maius (strain Zn)</name>
    <dbReference type="NCBI Taxonomy" id="913774"/>
    <lineage>
        <taxon>Eukaryota</taxon>
        <taxon>Fungi</taxon>
        <taxon>Dikarya</taxon>
        <taxon>Ascomycota</taxon>
        <taxon>Pezizomycotina</taxon>
        <taxon>Leotiomycetes</taxon>
        <taxon>Leotiomycetes incertae sedis</taxon>
        <taxon>Myxotrichaceae</taxon>
        <taxon>Oidiodendron</taxon>
    </lineage>
</organism>
<dbReference type="InterPro" id="IPR004360">
    <property type="entry name" value="Glyas_Fos-R_dOase_dom"/>
</dbReference>
<dbReference type="SUPFAM" id="SSF54593">
    <property type="entry name" value="Glyoxalase/Bleomycin resistance protein/Dihydroxybiphenyl dioxygenase"/>
    <property type="match status" value="1"/>
</dbReference>
<dbReference type="InterPro" id="IPR037523">
    <property type="entry name" value="VOC_core"/>
</dbReference>
<keyword evidence="3" id="KW-1185">Reference proteome</keyword>
<dbReference type="PANTHER" id="PTHR35006:SF4">
    <property type="entry name" value="BLR7706 PROTEIN"/>
    <property type="match status" value="1"/>
</dbReference>
<dbReference type="InParanoid" id="A0A0C3D9R5"/>
<dbReference type="Pfam" id="PF00903">
    <property type="entry name" value="Glyoxalase"/>
    <property type="match status" value="1"/>
</dbReference>